<dbReference type="GO" id="GO:0006779">
    <property type="term" value="P:porphyrin-containing compound biosynthetic process"/>
    <property type="evidence" value="ECO:0007669"/>
    <property type="project" value="InterPro"/>
</dbReference>
<dbReference type="InterPro" id="IPR038071">
    <property type="entry name" value="UROD/MetE-like_sf"/>
</dbReference>
<sequence>MNSKERVWAALNLEVPDRVPIHAIYVDGNIVNEVLGRPPRTAFDIMDEMEQQHPDDWVERINGIITEIEINVFSRAMETAAAIGYDTCGVGFIPFKFESKEEMTDIFGRKYKIINLDGNVFPDYCGGLIKNQEDWENWPKPDLKEIFRRAKKFYKTIQRRSKKFKNDICIMVTDDFTSIFPPIWQGMGMGPFVRALKGNPKLIEERFEMTTEIVLGLFKTYAECGAKVFFEGGDIAFRNGPLINPKYIDKYVLPCMKKVTEAIHEWGGKIIFHSDGDITSLLDFVVDAGFDALHCLEPPYVDLNLVKKKVGNKLCLLGNIDTTHVLVNDTKKEV</sequence>
<proteinExistence type="predicted"/>
<accession>X1FEE4</accession>
<dbReference type="SUPFAM" id="SSF51726">
    <property type="entry name" value="UROD/MetE-like"/>
    <property type="match status" value="1"/>
</dbReference>
<feature type="domain" description="Uroporphyrinogen decarboxylase (URO-D)" evidence="1">
    <location>
        <begin position="129"/>
        <end position="332"/>
    </location>
</feature>
<evidence type="ECO:0000259" key="1">
    <source>
        <dbReference type="Pfam" id="PF01208"/>
    </source>
</evidence>
<reference evidence="2" key="1">
    <citation type="journal article" date="2014" name="Front. Microbiol.">
        <title>High frequency of phylogenetically diverse reductive dehalogenase-homologous genes in deep subseafloor sedimentary metagenomes.</title>
        <authorList>
            <person name="Kawai M."/>
            <person name="Futagami T."/>
            <person name="Toyoda A."/>
            <person name="Takaki Y."/>
            <person name="Nishi S."/>
            <person name="Hori S."/>
            <person name="Arai W."/>
            <person name="Tsubouchi T."/>
            <person name="Morono Y."/>
            <person name="Uchiyama I."/>
            <person name="Ito T."/>
            <person name="Fujiyama A."/>
            <person name="Inagaki F."/>
            <person name="Takami H."/>
        </authorList>
    </citation>
    <scope>NUCLEOTIDE SEQUENCE</scope>
    <source>
        <strain evidence="2">Expedition CK06-06</strain>
    </source>
</reference>
<dbReference type="GO" id="GO:0004853">
    <property type="term" value="F:uroporphyrinogen decarboxylase activity"/>
    <property type="evidence" value="ECO:0007669"/>
    <property type="project" value="InterPro"/>
</dbReference>
<organism evidence="2">
    <name type="scientific">marine sediment metagenome</name>
    <dbReference type="NCBI Taxonomy" id="412755"/>
    <lineage>
        <taxon>unclassified sequences</taxon>
        <taxon>metagenomes</taxon>
        <taxon>ecological metagenomes</taxon>
    </lineage>
</organism>
<dbReference type="AlphaFoldDB" id="X1FEE4"/>
<dbReference type="PANTHER" id="PTHR47099:SF1">
    <property type="entry name" value="METHYLCOBAMIDE:COM METHYLTRANSFERASE MTBA"/>
    <property type="match status" value="1"/>
</dbReference>
<dbReference type="Gene3D" id="3.20.20.210">
    <property type="match status" value="1"/>
</dbReference>
<protein>
    <recommendedName>
        <fullName evidence="1">Uroporphyrinogen decarboxylase (URO-D) domain-containing protein</fullName>
    </recommendedName>
</protein>
<dbReference type="Pfam" id="PF01208">
    <property type="entry name" value="URO-D"/>
    <property type="match status" value="1"/>
</dbReference>
<dbReference type="InterPro" id="IPR052024">
    <property type="entry name" value="Methanogen_methyltrans"/>
</dbReference>
<gene>
    <name evidence="2" type="ORF">S03H2_10003</name>
</gene>
<dbReference type="PANTHER" id="PTHR47099">
    <property type="entry name" value="METHYLCOBAMIDE:COM METHYLTRANSFERASE MTBA"/>
    <property type="match status" value="1"/>
</dbReference>
<name>X1FEE4_9ZZZZ</name>
<feature type="non-terminal residue" evidence="2">
    <location>
        <position position="334"/>
    </location>
</feature>
<dbReference type="InterPro" id="IPR000257">
    <property type="entry name" value="Uroporphyrinogen_deCOase"/>
</dbReference>
<dbReference type="EMBL" id="BARU01005174">
    <property type="protein sequence ID" value="GAH27789.1"/>
    <property type="molecule type" value="Genomic_DNA"/>
</dbReference>
<evidence type="ECO:0000313" key="2">
    <source>
        <dbReference type="EMBL" id="GAH27789.1"/>
    </source>
</evidence>
<comment type="caution">
    <text evidence="2">The sequence shown here is derived from an EMBL/GenBank/DDBJ whole genome shotgun (WGS) entry which is preliminary data.</text>
</comment>